<organism evidence="2 3">
    <name type="scientific">Brassicogethes aeneus</name>
    <name type="common">Rape pollen beetle</name>
    <name type="synonym">Meligethes aeneus</name>
    <dbReference type="NCBI Taxonomy" id="1431903"/>
    <lineage>
        <taxon>Eukaryota</taxon>
        <taxon>Metazoa</taxon>
        <taxon>Ecdysozoa</taxon>
        <taxon>Arthropoda</taxon>
        <taxon>Hexapoda</taxon>
        <taxon>Insecta</taxon>
        <taxon>Pterygota</taxon>
        <taxon>Neoptera</taxon>
        <taxon>Endopterygota</taxon>
        <taxon>Coleoptera</taxon>
        <taxon>Polyphaga</taxon>
        <taxon>Cucujiformia</taxon>
        <taxon>Nitidulidae</taxon>
        <taxon>Meligethinae</taxon>
        <taxon>Brassicogethes</taxon>
    </lineage>
</organism>
<evidence type="ECO:0000256" key="1">
    <source>
        <dbReference type="SAM" id="MobiDB-lite"/>
    </source>
</evidence>
<dbReference type="Proteomes" id="UP001154078">
    <property type="component" value="Chromosome 6"/>
</dbReference>
<keyword evidence="3" id="KW-1185">Reference proteome</keyword>
<reference evidence="2" key="1">
    <citation type="submission" date="2021-12" db="EMBL/GenBank/DDBJ databases">
        <authorList>
            <person name="King R."/>
        </authorList>
    </citation>
    <scope>NUCLEOTIDE SEQUENCE</scope>
</reference>
<gene>
    <name evidence="2" type="ORF">MELIAE_LOCUS9474</name>
</gene>
<feature type="region of interest" description="Disordered" evidence="1">
    <location>
        <begin position="144"/>
        <end position="184"/>
    </location>
</feature>
<name>A0A9P0FJB9_BRAAE</name>
<protein>
    <submittedName>
        <fullName evidence="2">Uncharacterized protein</fullName>
    </submittedName>
</protein>
<evidence type="ECO:0000313" key="2">
    <source>
        <dbReference type="EMBL" id="CAH0559374.1"/>
    </source>
</evidence>
<accession>A0A9P0FJB9</accession>
<evidence type="ECO:0000313" key="3">
    <source>
        <dbReference type="Proteomes" id="UP001154078"/>
    </source>
</evidence>
<sequence length="281" mass="31784">MATSSEFSAELLKLKKDQLVEIILNKCIPSAISVSEELRRYVETNENGEISKSVKVNLENNIPFIKLENELKTTKIELECFKTIISTLKTTVSDKELIINLLQNNKQTNPVRTDFSVADAVTKFPNQGNQQTDTNQTYSSVANASKIDSNQRKQNQITNSSGNQEKPQETINNNKKKVVGSNEDKKVFKSAPRKAFIHLGRVDLNTTSDDIKNHVVSTFKTNDFKIEPCPVREGAKSISFKIETDSSIVKELYLSENWPKGVLINKYRFFRNQTEAAAEFK</sequence>
<proteinExistence type="predicted"/>
<feature type="compositionally biased region" description="Polar residues" evidence="1">
    <location>
        <begin position="144"/>
        <end position="173"/>
    </location>
</feature>
<dbReference type="AlphaFoldDB" id="A0A9P0FJB9"/>
<dbReference type="OrthoDB" id="6782035at2759"/>
<dbReference type="EMBL" id="OV121137">
    <property type="protein sequence ID" value="CAH0559374.1"/>
    <property type="molecule type" value="Genomic_DNA"/>
</dbReference>